<keyword evidence="6 8" id="KW-0472">Membrane</keyword>
<accession>A0A3E2H1K7</accession>
<feature type="transmembrane region" description="Helical" evidence="8">
    <location>
        <begin position="407"/>
        <end position="429"/>
    </location>
</feature>
<evidence type="ECO:0000313" key="11">
    <source>
        <dbReference type="Proteomes" id="UP000258309"/>
    </source>
</evidence>
<keyword evidence="11" id="KW-1185">Reference proteome</keyword>
<comment type="subcellular location">
    <subcellularLocation>
        <location evidence="1">Membrane</location>
        <topology evidence="1">Multi-pass membrane protein</topology>
    </subcellularLocation>
</comment>
<keyword evidence="5 8" id="KW-1133">Transmembrane helix</keyword>
<feature type="transmembrane region" description="Helical" evidence="8">
    <location>
        <begin position="60"/>
        <end position="80"/>
    </location>
</feature>
<dbReference type="SUPFAM" id="SSF103473">
    <property type="entry name" value="MFS general substrate transporter"/>
    <property type="match status" value="1"/>
</dbReference>
<dbReference type="PROSITE" id="PS00217">
    <property type="entry name" value="SUGAR_TRANSPORT_2"/>
    <property type="match status" value="1"/>
</dbReference>
<dbReference type="InterPro" id="IPR005828">
    <property type="entry name" value="MFS_sugar_transport-like"/>
</dbReference>
<dbReference type="PANTHER" id="PTHR48022">
    <property type="entry name" value="PLASTIDIC GLUCOSE TRANSPORTER 4"/>
    <property type="match status" value="1"/>
</dbReference>
<evidence type="ECO:0000256" key="1">
    <source>
        <dbReference type="ARBA" id="ARBA00004141"/>
    </source>
</evidence>
<feature type="transmembrane region" description="Helical" evidence="8">
    <location>
        <begin position="182"/>
        <end position="203"/>
    </location>
</feature>
<evidence type="ECO:0000259" key="9">
    <source>
        <dbReference type="PROSITE" id="PS50850"/>
    </source>
</evidence>
<sequence length="513" mass="57199">MTEVPHEEEILHARTTRKNFAFVVLASYGSYIFGYANNVVTGSLAQTSFNEKFLSESNAQSIIGGVIGGFFGGAFFGSLLQAWVSPRYGRRATTGLAAIILIISGAIMAASYRIELFLTFRVVSGIGAGILTSNVPTYISEISPSHSRGILTSLHGISINAAYVSSSLFAFGFNFVHKPYQWRLQFIIFTFASGLLLLSVFYLPESPRWLVEKERYDEAERNLRLLHVSPDGEGERLVQAEMIQIRYQIESEKDVGTSYWHIFTTRSLLERALCSIVIWIMNIGCGILVISNLTPLLFKGLGFDQNIQLGLSVVWVFTSGVGTLTNGLMLDRFGRRPLLLIGGVIVSCILIIEALLQKEYLGTTFKPGLNAATAFFFIYVLFWASFIDNTTYVYIPEIWPTHLRSKGAAIAYCSYYSVAIATASPATLAFNTIGYKYYFVFLALCIVTIIYIYFKFPETNKLTLEEIAEKFGEKVAVHIREDGEIIKEASEHYEVLELTSSKNEVSKEEASSH</sequence>
<dbReference type="InterPro" id="IPR003663">
    <property type="entry name" value="Sugar/inositol_transpt"/>
</dbReference>
<feature type="transmembrane region" description="Helical" evidence="8">
    <location>
        <begin position="92"/>
        <end position="112"/>
    </location>
</feature>
<evidence type="ECO:0000256" key="5">
    <source>
        <dbReference type="ARBA" id="ARBA00022989"/>
    </source>
</evidence>
<feature type="transmembrane region" description="Helical" evidence="8">
    <location>
        <begin position="20"/>
        <end position="40"/>
    </location>
</feature>
<dbReference type="OrthoDB" id="6612291at2759"/>
<feature type="transmembrane region" description="Helical" evidence="8">
    <location>
        <begin position="151"/>
        <end position="176"/>
    </location>
</feature>
<dbReference type="InterPro" id="IPR036259">
    <property type="entry name" value="MFS_trans_sf"/>
</dbReference>
<evidence type="ECO:0000256" key="7">
    <source>
        <dbReference type="RuleBase" id="RU003346"/>
    </source>
</evidence>
<feature type="transmembrane region" description="Helical" evidence="8">
    <location>
        <begin position="376"/>
        <end position="395"/>
    </location>
</feature>
<feature type="non-terminal residue" evidence="10">
    <location>
        <position position="513"/>
    </location>
</feature>
<dbReference type="GO" id="GO:0016020">
    <property type="term" value="C:membrane"/>
    <property type="evidence" value="ECO:0007669"/>
    <property type="project" value="UniProtKB-SubCell"/>
</dbReference>
<dbReference type="EMBL" id="NCSJ02000213">
    <property type="protein sequence ID" value="RFU27288.1"/>
    <property type="molecule type" value="Genomic_DNA"/>
</dbReference>
<keyword evidence="3 7" id="KW-0813">Transport</keyword>
<dbReference type="PROSITE" id="PS50850">
    <property type="entry name" value="MFS"/>
    <property type="match status" value="1"/>
</dbReference>
<keyword evidence="4 8" id="KW-0812">Transmembrane</keyword>
<evidence type="ECO:0000313" key="10">
    <source>
        <dbReference type="EMBL" id="RFU27288.1"/>
    </source>
</evidence>
<comment type="caution">
    <text evidence="10">The sequence shown here is derived from an EMBL/GenBank/DDBJ whole genome shotgun (WGS) entry which is preliminary data.</text>
</comment>
<name>A0A3E2H1K7_SCYLI</name>
<feature type="transmembrane region" description="Helical" evidence="8">
    <location>
        <begin position="310"/>
        <end position="330"/>
    </location>
</feature>
<dbReference type="Proteomes" id="UP000258309">
    <property type="component" value="Unassembled WGS sequence"/>
</dbReference>
<dbReference type="InterPro" id="IPR020846">
    <property type="entry name" value="MFS_dom"/>
</dbReference>
<comment type="similarity">
    <text evidence="2 7">Belongs to the major facilitator superfamily. Sugar transporter (TC 2.A.1.1) family.</text>
</comment>
<evidence type="ECO:0000256" key="4">
    <source>
        <dbReference type="ARBA" id="ARBA00022692"/>
    </source>
</evidence>
<reference evidence="10 11" key="1">
    <citation type="submission" date="2018-05" db="EMBL/GenBank/DDBJ databases">
        <title>Draft genome sequence of Scytalidium lignicola DSM 105466, a ubiquitous saprotrophic fungus.</title>
        <authorList>
            <person name="Buettner E."/>
            <person name="Gebauer A.M."/>
            <person name="Hofrichter M."/>
            <person name="Liers C."/>
            <person name="Kellner H."/>
        </authorList>
    </citation>
    <scope>NUCLEOTIDE SEQUENCE [LARGE SCALE GENOMIC DNA]</scope>
    <source>
        <strain evidence="10 11">DSM 105466</strain>
    </source>
</reference>
<feature type="transmembrane region" description="Helical" evidence="8">
    <location>
        <begin position="118"/>
        <end position="139"/>
    </location>
</feature>
<dbReference type="NCBIfam" id="TIGR00879">
    <property type="entry name" value="SP"/>
    <property type="match status" value="1"/>
</dbReference>
<feature type="transmembrane region" description="Helical" evidence="8">
    <location>
        <begin position="276"/>
        <end position="298"/>
    </location>
</feature>
<dbReference type="GO" id="GO:0005351">
    <property type="term" value="F:carbohydrate:proton symporter activity"/>
    <property type="evidence" value="ECO:0007669"/>
    <property type="project" value="TreeGrafter"/>
</dbReference>
<dbReference type="PANTHER" id="PTHR48022:SF30">
    <property type="entry name" value="MAJOR FACILITATOR SUPERFAMILY (MFS) PROFILE DOMAIN-CONTAINING PROTEIN"/>
    <property type="match status" value="1"/>
</dbReference>
<protein>
    <recommendedName>
        <fullName evidence="9">Major facilitator superfamily (MFS) profile domain-containing protein</fullName>
    </recommendedName>
</protein>
<feature type="transmembrane region" description="Helical" evidence="8">
    <location>
        <begin position="337"/>
        <end position="356"/>
    </location>
</feature>
<evidence type="ECO:0000256" key="3">
    <source>
        <dbReference type="ARBA" id="ARBA00022448"/>
    </source>
</evidence>
<evidence type="ECO:0000256" key="6">
    <source>
        <dbReference type="ARBA" id="ARBA00023136"/>
    </source>
</evidence>
<feature type="transmembrane region" description="Helical" evidence="8">
    <location>
        <begin position="435"/>
        <end position="454"/>
    </location>
</feature>
<feature type="non-terminal residue" evidence="10">
    <location>
        <position position="1"/>
    </location>
</feature>
<dbReference type="AlphaFoldDB" id="A0A3E2H1K7"/>
<dbReference type="Pfam" id="PF00083">
    <property type="entry name" value="Sugar_tr"/>
    <property type="match status" value="1"/>
</dbReference>
<dbReference type="InterPro" id="IPR050360">
    <property type="entry name" value="MFS_Sugar_Transporters"/>
</dbReference>
<dbReference type="InterPro" id="IPR005829">
    <property type="entry name" value="Sugar_transporter_CS"/>
</dbReference>
<proteinExistence type="inferred from homology"/>
<dbReference type="Gene3D" id="1.20.1250.20">
    <property type="entry name" value="MFS general substrate transporter like domains"/>
    <property type="match status" value="1"/>
</dbReference>
<feature type="domain" description="Major facilitator superfamily (MFS) profile" evidence="9">
    <location>
        <begin position="22"/>
        <end position="460"/>
    </location>
</feature>
<organism evidence="10 11">
    <name type="scientific">Scytalidium lignicola</name>
    <name type="common">Hyphomycete</name>
    <dbReference type="NCBI Taxonomy" id="5539"/>
    <lineage>
        <taxon>Eukaryota</taxon>
        <taxon>Fungi</taxon>
        <taxon>Dikarya</taxon>
        <taxon>Ascomycota</taxon>
        <taxon>Pezizomycotina</taxon>
        <taxon>Leotiomycetes</taxon>
        <taxon>Leotiomycetes incertae sedis</taxon>
        <taxon>Scytalidium</taxon>
    </lineage>
</organism>
<evidence type="ECO:0000256" key="2">
    <source>
        <dbReference type="ARBA" id="ARBA00010992"/>
    </source>
</evidence>
<evidence type="ECO:0000256" key="8">
    <source>
        <dbReference type="SAM" id="Phobius"/>
    </source>
</evidence>
<gene>
    <name evidence="10" type="ORF">B7463_g9057</name>
</gene>
<dbReference type="PRINTS" id="PR00171">
    <property type="entry name" value="SUGRTRNSPORT"/>
</dbReference>